<protein>
    <submittedName>
        <fullName evidence="2">Uncharacterized protein</fullName>
    </submittedName>
</protein>
<keyword evidence="1" id="KW-1133">Transmembrane helix</keyword>
<keyword evidence="1" id="KW-0812">Transmembrane</keyword>
<evidence type="ECO:0000313" key="3">
    <source>
        <dbReference type="Proteomes" id="UP000241899"/>
    </source>
</evidence>
<dbReference type="OrthoDB" id="7851333at2"/>
<keyword evidence="3" id="KW-1185">Reference proteome</keyword>
<dbReference type="Proteomes" id="UP000241899">
    <property type="component" value="Unassembled WGS sequence"/>
</dbReference>
<proteinExistence type="predicted"/>
<gene>
    <name evidence="2" type="ORF">C5F46_07255</name>
</gene>
<dbReference type="AlphaFoldDB" id="A0A2T4JJD0"/>
<reference evidence="2 3" key="1">
    <citation type="submission" date="2018-03" db="EMBL/GenBank/DDBJ databases">
        <title>Rhodobacter veldkampii.</title>
        <authorList>
            <person name="Meyer T.E."/>
            <person name="Miller S."/>
            <person name="Lodha T."/>
            <person name="Gandham S."/>
            <person name="Chintalapati S."/>
            <person name="Chintalapati V.R."/>
        </authorList>
    </citation>
    <scope>NUCLEOTIDE SEQUENCE [LARGE SCALE GENOMIC DNA]</scope>
    <source>
        <strain evidence="2 3">DSM 11550</strain>
    </source>
</reference>
<dbReference type="EMBL" id="PZKF01000013">
    <property type="protein sequence ID" value="PTE17887.1"/>
    <property type="molecule type" value="Genomic_DNA"/>
</dbReference>
<accession>A0A2T4JJD0</accession>
<evidence type="ECO:0000256" key="1">
    <source>
        <dbReference type="SAM" id="Phobius"/>
    </source>
</evidence>
<sequence length="176" mass="18387">MEMSFFRPEALAWLSRWREVAGAVATIGAGGWLLTRGGWLMEGLGAVAALAGLGWAVVALRRMRFARLGSGGPGVVEVVEGQIAYFGPGAGGFVALRELVEIRVITINGAAHWRLKQADGQALLIPVGAAGADRLFDAFTSLPGIDMAQVSSAALRGPAQGTVRALWQRPGHAALT</sequence>
<feature type="transmembrane region" description="Helical" evidence="1">
    <location>
        <begin position="39"/>
        <end position="60"/>
    </location>
</feature>
<comment type="caution">
    <text evidence="2">The sequence shown here is derived from an EMBL/GenBank/DDBJ whole genome shotgun (WGS) entry which is preliminary data.</text>
</comment>
<name>A0A2T4JJD0_9RHOB</name>
<evidence type="ECO:0000313" key="2">
    <source>
        <dbReference type="EMBL" id="PTE17887.1"/>
    </source>
</evidence>
<keyword evidence="1" id="KW-0472">Membrane</keyword>
<organism evidence="2 3">
    <name type="scientific">Phaeovulum veldkampii DSM 11550</name>
    <dbReference type="NCBI Taxonomy" id="1185920"/>
    <lineage>
        <taxon>Bacteria</taxon>
        <taxon>Pseudomonadati</taxon>
        <taxon>Pseudomonadota</taxon>
        <taxon>Alphaproteobacteria</taxon>
        <taxon>Rhodobacterales</taxon>
        <taxon>Paracoccaceae</taxon>
        <taxon>Phaeovulum</taxon>
    </lineage>
</organism>